<sequence>MASIIFKAIIFVTILIVILYLIFSIWIHDKQVNNEPVNDSITNTAFWLAIVLVIWLVGVLIWIGTTFLNKKVTKKLADAGNAMFEDETSSDYDDY</sequence>
<evidence type="ECO:0000313" key="2">
    <source>
        <dbReference type="EMBL" id="QBK92686.1"/>
    </source>
</evidence>
<feature type="transmembrane region" description="Helical" evidence="1">
    <location>
        <begin position="46"/>
        <end position="68"/>
    </location>
</feature>
<feature type="transmembrane region" description="Helical" evidence="1">
    <location>
        <begin position="5"/>
        <end position="26"/>
    </location>
</feature>
<accession>A0A481ZAN3</accession>
<organism evidence="2">
    <name type="scientific">Pithovirus LCPAC401</name>
    <dbReference type="NCBI Taxonomy" id="2506595"/>
    <lineage>
        <taxon>Viruses</taxon>
        <taxon>Pithoviruses</taxon>
    </lineage>
</organism>
<protein>
    <submittedName>
        <fullName evidence="2">Uncharacterized protein</fullName>
    </submittedName>
</protein>
<keyword evidence="1" id="KW-0472">Membrane</keyword>
<proteinExistence type="predicted"/>
<gene>
    <name evidence="2" type="ORF">LCPAC401_03240</name>
</gene>
<keyword evidence="1" id="KW-1133">Transmembrane helix</keyword>
<evidence type="ECO:0000256" key="1">
    <source>
        <dbReference type="SAM" id="Phobius"/>
    </source>
</evidence>
<reference evidence="2" key="1">
    <citation type="journal article" date="2019" name="MBio">
        <title>Virus Genomes from Deep Sea Sediments Expand the Ocean Megavirome and Support Independent Origins of Viral Gigantism.</title>
        <authorList>
            <person name="Backstrom D."/>
            <person name="Yutin N."/>
            <person name="Jorgensen S.L."/>
            <person name="Dharamshi J."/>
            <person name="Homa F."/>
            <person name="Zaremba-Niedwiedzka K."/>
            <person name="Spang A."/>
            <person name="Wolf Y.I."/>
            <person name="Koonin E.V."/>
            <person name="Ettema T.J."/>
        </authorList>
    </citation>
    <scope>NUCLEOTIDE SEQUENCE</scope>
</reference>
<keyword evidence="1" id="KW-0812">Transmembrane</keyword>
<dbReference type="EMBL" id="MK500580">
    <property type="protein sequence ID" value="QBK92686.1"/>
    <property type="molecule type" value="Genomic_DNA"/>
</dbReference>
<name>A0A481ZAN3_9VIRU</name>